<gene>
    <name evidence="1" type="ORF">MHPYR_430065</name>
</gene>
<dbReference type="AlphaFoldDB" id="A0A1Y5PFJ0"/>
<reference evidence="1" key="1">
    <citation type="submission" date="2016-03" db="EMBL/GenBank/DDBJ databases">
        <authorList>
            <person name="Ploux O."/>
        </authorList>
    </citation>
    <scope>NUCLEOTIDE SEQUENCE</scope>
    <source>
        <strain evidence="1">UC10</strain>
    </source>
</reference>
<proteinExistence type="predicted"/>
<evidence type="ECO:0000313" key="1">
    <source>
        <dbReference type="EMBL" id="SBS77476.1"/>
    </source>
</evidence>
<name>A0A1Y5PFJ0_9MYCO</name>
<organism evidence="1">
    <name type="scientific">uncultured Mycobacterium sp</name>
    <dbReference type="NCBI Taxonomy" id="171292"/>
    <lineage>
        <taxon>Bacteria</taxon>
        <taxon>Bacillati</taxon>
        <taxon>Actinomycetota</taxon>
        <taxon>Actinomycetes</taxon>
        <taxon>Mycobacteriales</taxon>
        <taxon>Mycobacteriaceae</taxon>
        <taxon>Mycobacterium</taxon>
        <taxon>environmental samples</taxon>
    </lineage>
</organism>
<accession>A0A1Y5PFJ0</accession>
<dbReference type="EMBL" id="FLQS01000038">
    <property type="protein sequence ID" value="SBS77476.1"/>
    <property type="molecule type" value="Genomic_DNA"/>
</dbReference>
<sequence length="102" mass="11107">MTTNRRDGNATHYQYSPEGPHFIEQAVRVYLRLADDGAGWIVDGATVDGSPLYSDYTDETAVNAECVCGRPEECEAVRRVADALPLPTGAELAQLILDALPR</sequence>
<protein>
    <submittedName>
        <fullName evidence="1">Uncharacterized protein</fullName>
    </submittedName>
</protein>